<gene>
    <name evidence="6" type="ORF">Cvel_5045</name>
</gene>
<dbReference type="EMBL" id="CDMZ01001447">
    <property type="protein sequence ID" value="CEM32746.1"/>
    <property type="molecule type" value="Genomic_DNA"/>
</dbReference>
<evidence type="ECO:0000256" key="2">
    <source>
        <dbReference type="ARBA" id="ARBA00022771"/>
    </source>
</evidence>
<keyword evidence="3" id="KW-0862">Zinc</keyword>
<dbReference type="PROSITE" id="PS50865">
    <property type="entry name" value="ZF_MYND_2"/>
    <property type="match status" value="1"/>
</dbReference>
<evidence type="ECO:0000256" key="4">
    <source>
        <dbReference type="PROSITE-ProRule" id="PRU00134"/>
    </source>
</evidence>
<accession>A0A0G4GQL3</accession>
<reference evidence="6" key="1">
    <citation type="submission" date="2014-11" db="EMBL/GenBank/DDBJ databases">
        <authorList>
            <person name="Otto D Thomas"/>
            <person name="Naeem Raeece"/>
        </authorList>
    </citation>
    <scope>NUCLEOTIDE SEQUENCE</scope>
</reference>
<dbReference type="GO" id="GO:0008270">
    <property type="term" value="F:zinc ion binding"/>
    <property type="evidence" value="ECO:0007669"/>
    <property type="project" value="UniProtKB-KW"/>
</dbReference>
<dbReference type="Gene3D" id="6.10.140.2220">
    <property type="match status" value="1"/>
</dbReference>
<keyword evidence="2 4" id="KW-0863">Zinc-finger</keyword>
<dbReference type="AlphaFoldDB" id="A0A0G4GQL3"/>
<proteinExistence type="predicted"/>
<feature type="domain" description="MYND-type" evidence="5">
    <location>
        <begin position="223"/>
        <end position="260"/>
    </location>
</feature>
<organism evidence="6">
    <name type="scientific">Chromera velia CCMP2878</name>
    <dbReference type="NCBI Taxonomy" id="1169474"/>
    <lineage>
        <taxon>Eukaryota</taxon>
        <taxon>Sar</taxon>
        <taxon>Alveolata</taxon>
        <taxon>Colpodellida</taxon>
        <taxon>Chromeraceae</taxon>
        <taxon>Chromera</taxon>
    </lineage>
</organism>
<sequence length="371" mass="40762">MNPQKTGKPSNVSFRKSTRRGKRWLRLQWLQTLSFQGEEDDRNKNGYVLPGAFPSSYPSSDLSVTARPWYPYRLRPFHQASDKARGFGSNATADAQLCVPSTRLSHQVNHLHVSPPPNYNVTVHSEVLRNTPSSGQPASAEQDSHPVVIVLTAGSHPVPTSPDEDSVFPPMYETVPVSTPADRDSIVPCAAIPSLTSSSASSLTAEPTFASRNTSAAPATLQCRQCEDSSAGKRHTQCKVATYCSVACQKVHWKTRRAKCDREWAGHAMKGTKKEMDSAKALDFLKRVEIATEAKKQELVNEQVVNFVVGCLCIDGPIKTIGQDRDRTDMQRDVTVRLAQLIKGALDALVALPKLNQMVENALDKDPKESL</sequence>
<dbReference type="InterPro" id="IPR002893">
    <property type="entry name" value="Znf_MYND"/>
</dbReference>
<name>A0A0G4GQL3_9ALVE</name>
<dbReference type="VEuPathDB" id="CryptoDB:Cvel_5045"/>
<evidence type="ECO:0000259" key="5">
    <source>
        <dbReference type="PROSITE" id="PS50865"/>
    </source>
</evidence>
<evidence type="ECO:0000256" key="1">
    <source>
        <dbReference type="ARBA" id="ARBA00022723"/>
    </source>
</evidence>
<keyword evidence="1" id="KW-0479">Metal-binding</keyword>
<protein>
    <recommendedName>
        <fullName evidence="5">MYND-type domain-containing protein</fullName>
    </recommendedName>
</protein>
<evidence type="ECO:0000256" key="3">
    <source>
        <dbReference type="ARBA" id="ARBA00022833"/>
    </source>
</evidence>
<evidence type="ECO:0000313" key="6">
    <source>
        <dbReference type="EMBL" id="CEM32746.1"/>
    </source>
</evidence>